<feature type="compositionally biased region" description="Pro residues" evidence="1">
    <location>
        <begin position="140"/>
        <end position="150"/>
    </location>
</feature>
<dbReference type="KEGG" id="cfr:116658034"/>
<dbReference type="Proteomes" id="UP000694856">
    <property type="component" value="Chromosome 19"/>
</dbReference>
<accession>A0A8B8RJV7</accession>
<reference evidence="3" key="1">
    <citation type="submission" date="2025-08" db="UniProtKB">
        <authorList>
            <consortium name="RefSeq"/>
        </authorList>
    </citation>
    <scope>IDENTIFICATION</scope>
    <source>
        <tissue evidence="3">Ear skin</tissue>
    </source>
</reference>
<evidence type="ECO:0000256" key="1">
    <source>
        <dbReference type="SAM" id="MobiDB-lite"/>
    </source>
</evidence>
<name>A0A8B8RJV7_CAMFR</name>
<proteinExistence type="predicted"/>
<evidence type="ECO:0000313" key="2">
    <source>
        <dbReference type="Proteomes" id="UP000694856"/>
    </source>
</evidence>
<evidence type="ECO:0000313" key="3">
    <source>
        <dbReference type="RefSeq" id="XP_032318231.1"/>
    </source>
</evidence>
<feature type="region of interest" description="Disordered" evidence="1">
    <location>
        <begin position="1"/>
        <end position="190"/>
    </location>
</feature>
<keyword evidence="2" id="KW-1185">Reference proteome</keyword>
<protein>
    <submittedName>
        <fullName evidence="3">Translation initiation factor IF-2-like</fullName>
    </submittedName>
</protein>
<dbReference type="RefSeq" id="XP_032318231.1">
    <property type="nucleotide sequence ID" value="XM_032462340.1"/>
</dbReference>
<sequence>MPRKQDLPGLLGNDPSVEGKPRPEPGAQGDPRKGAEGNPGGRREEASPVAGRAQPSALAVSVSGQRVGRGPERPSAPTKVSGESFPEIHLSAGGACFPKGGLPRRHDRRAARGAPSPAQSPPHAPPLRWAGQRRCVPGTAPRPRPRPSPSPSRRAAAGCGERRPPELPPRSVLPARSAPARPRPRARAME</sequence>
<gene>
    <name evidence="3" type="primary">LOC116658034</name>
</gene>
<organism evidence="2 3">
    <name type="scientific">Camelus ferus</name>
    <name type="common">Wild bactrian camel</name>
    <name type="synonym">Camelus bactrianus ferus</name>
    <dbReference type="NCBI Taxonomy" id="419612"/>
    <lineage>
        <taxon>Eukaryota</taxon>
        <taxon>Metazoa</taxon>
        <taxon>Chordata</taxon>
        <taxon>Craniata</taxon>
        <taxon>Vertebrata</taxon>
        <taxon>Euteleostomi</taxon>
        <taxon>Mammalia</taxon>
        <taxon>Eutheria</taxon>
        <taxon>Laurasiatheria</taxon>
        <taxon>Artiodactyla</taxon>
        <taxon>Tylopoda</taxon>
        <taxon>Camelidae</taxon>
        <taxon>Camelus</taxon>
    </lineage>
</organism>
<dbReference type="GeneID" id="116658034"/>
<dbReference type="AlphaFoldDB" id="A0A8B8RJV7"/>
<feature type="compositionally biased region" description="Basic residues" evidence="1">
    <location>
        <begin position="102"/>
        <end position="111"/>
    </location>
</feature>
<feature type="compositionally biased region" description="Low complexity" evidence="1">
    <location>
        <begin position="169"/>
        <end position="180"/>
    </location>
</feature>
<feature type="compositionally biased region" description="Basic and acidic residues" evidence="1">
    <location>
        <begin position="30"/>
        <end position="46"/>
    </location>
</feature>